<dbReference type="Pfam" id="PF00149">
    <property type="entry name" value="Metallophos"/>
    <property type="match status" value="1"/>
</dbReference>
<reference evidence="10 11" key="1">
    <citation type="submission" date="2016-10" db="EMBL/GenBank/DDBJ databases">
        <authorList>
            <person name="de Groot N.N."/>
        </authorList>
    </citation>
    <scope>NUCLEOTIDE SEQUENCE [LARGE SCALE GENOMIC DNA]</scope>
    <source>
        <strain evidence="10 11">DSM 2872</strain>
    </source>
</reference>
<protein>
    <recommendedName>
        <fullName evidence="3 7">Nuclease SbcCD subunit D</fullName>
    </recommendedName>
</protein>
<dbReference type="InterPro" id="IPR004593">
    <property type="entry name" value="SbcD"/>
</dbReference>
<dbReference type="NCBIfam" id="TIGR00619">
    <property type="entry name" value="sbcd"/>
    <property type="match status" value="1"/>
</dbReference>
<dbReference type="Gene3D" id="3.60.21.10">
    <property type="match status" value="1"/>
</dbReference>
<dbReference type="InterPro" id="IPR041796">
    <property type="entry name" value="Mre11_N"/>
</dbReference>
<keyword evidence="6 7" id="KW-0269">Exonuclease</keyword>
<dbReference type="RefSeq" id="WP_074671620.1">
    <property type="nucleotide sequence ID" value="NZ_FNQG01000004.1"/>
</dbReference>
<evidence type="ECO:0000313" key="10">
    <source>
        <dbReference type="EMBL" id="SDZ91537.1"/>
    </source>
</evidence>
<dbReference type="GO" id="GO:0004519">
    <property type="term" value="F:endonuclease activity"/>
    <property type="evidence" value="ECO:0007669"/>
    <property type="project" value="UniProtKB-KW"/>
</dbReference>
<feature type="domain" description="Nuclease SbcCD subunit D C-terminal" evidence="9">
    <location>
        <begin position="280"/>
        <end position="363"/>
    </location>
</feature>
<name>A0A1H3WWJ9_SELRU</name>
<evidence type="ECO:0000259" key="8">
    <source>
        <dbReference type="Pfam" id="PF00149"/>
    </source>
</evidence>
<evidence type="ECO:0000256" key="2">
    <source>
        <dbReference type="ARBA" id="ARBA00011322"/>
    </source>
</evidence>
<organism evidence="10 11">
    <name type="scientific">Selenomonas ruminantium</name>
    <dbReference type="NCBI Taxonomy" id="971"/>
    <lineage>
        <taxon>Bacteria</taxon>
        <taxon>Bacillati</taxon>
        <taxon>Bacillota</taxon>
        <taxon>Negativicutes</taxon>
        <taxon>Selenomonadales</taxon>
        <taxon>Selenomonadaceae</taxon>
        <taxon>Selenomonas</taxon>
    </lineage>
</organism>
<evidence type="ECO:0000256" key="1">
    <source>
        <dbReference type="ARBA" id="ARBA00010555"/>
    </source>
</evidence>
<evidence type="ECO:0000256" key="7">
    <source>
        <dbReference type="RuleBase" id="RU363069"/>
    </source>
</evidence>
<evidence type="ECO:0000256" key="5">
    <source>
        <dbReference type="ARBA" id="ARBA00022801"/>
    </source>
</evidence>
<evidence type="ECO:0000256" key="4">
    <source>
        <dbReference type="ARBA" id="ARBA00022722"/>
    </source>
</evidence>
<accession>A0A1H3WWJ9</accession>
<dbReference type="Pfam" id="PF12320">
    <property type="entry name" value="SbcD_C"/>
    <property type="match status" value="1"/>
</dbReference>
<dbReference type="AlphaFoldDB" id="A0A1H3WWJ9"/>
<keyword evidence="7" id="KW-0233">DNA recombination</keyword>
<evidence type="ECO:0000313" key="11">
    <source>
        <dbReference type="Proteomes" id="UP000183469"/>
    </source>
</evidence>
<comment type="function">
    <text evidence="7">SbcCD cleaves DNA hairpin structures. These structures can inhibit DNA replication and are intermediates in certain DNA recombination reactions. The complex acts as a 3'-&gt;5' double strand exonuclease that can open hairpins. It also has a 5' single-strand endonuclease activity.</text>
</comment>
<evidence type="ECO:0000259" key="9">
    <source>
        <dbReference type="Pfam" id="PF12320"/>
    </source>
</evidence>
<gene>
    <name evidence="7" type="primary">sbcD</name>
    <name evidence="10" type="ORF">SAMN05660648_01238</name>
</gene>
<comment type="subunit">
    <text evidence="2 7">Heterodimer of SbcC and SbcD.</text>
</comment>
<dbReference type="PANTHER" id="PTHR30337:SF0">
    <property type="entry name" value="NUCLEASE SBCCD SUBUNIT D"/>
    <property type="match status" value="1"/>
</dbReference>
<dbReference type="InterPro" id="IPR026843">
    <property type="entry name" value="SbcD_C"/>
</dbReference>
<keyword evidence="7" id="KW-0235">DNA replication</keyword>
<dbReference type="InterPro" id="IPR050535">
    <property type="entry name" value="DNA_Repair-Maintenance_Comp"/>
</dbReference>
<dbReference type="InterPro" id="IPR004843">
    <property type="entry name" value="Calcineurin-like_PHP"/>
</dbReference>
<keyword evidence="4 7" id="KW-0540">Nuclease</keyword>
<dbReference type="GO" id="GO:0006310">
    <property type="term" value="P:DNA recombination"/>
    <property type="evidence" value="ECO:0007669"/>
    <property type="project" value="UniProtKB-KW"/>
</dbReference>
<feature type="domain" description="Calcineurin-like phosphoesterase" evidence="8">
    <location>
        <begin position="1"/>
        <end position="230"/>
    </location>
</feature>
<dbReference type="OrthoDB" id="9773856at2"/>
<keyword evidence="7" id="KW-0255">Endonuclease</keyword>
<comment type="similarity">
    <text evidence="1 7">Belongs to the SbcD family.</text>
</comment>
<dbReference type="PANTHER" id="PTHR30337">
    <property type="entry name" value="COMPONENT OF ATP-DEPENDENT DSDNA EXONUCLEASE"/>
    <property type="match status" value="1"/>
</dbReference>
<proteinExistence type="inferred from homology"/>
<dbReference type="SUPFAM" id="SSF56300">
    <property type="entry name" value="Metallo-dependent phosphatases"/>
    <property type="match status" value="1"/>
</dbReference>
<dbReference type="GO" id="GO:0006260">
    <property type="term" value="P:DNA replication"/>
    <property type="evidence" value="ECO:0007669"/>
    <property type="project" value="UniProtKB-KW"/>
</dbReference>
<dbReference type="Proteomes" id="UP000183469">
    <property type="component" value="Unassembled WGS sequence"/>
</dbReference>
<evidence type="ECO:0000256" key="3">
    <source>
        <dbReference type="ARBA" id="ARBA00013365"/>
    </source>
</evidence>
<dbReference type="EMBL" id="FNQG01000004">
    <property type="protein sequence ID" value="SDZ91537.1"/>
    <property type="molecule type" value="Genomic_DNA"/>
</dbReference>
<dbReference type="CDD" id="cd00840">
    <property type="entry name" value="MPP_Mre11_N"/>
    <property type="match status" value="1"/>
</dbReference>
<keyword evidence="5 7" id="KW-0378">Hydrolase</keyword>
<dbReference type="InterPro" id="IPR029052">
    <property type="entry name" value="Metallo-depent_PP-like"/>
</dbReference>
<evidence type="ECO:0000256" key="6">
    <source>
        <dbReference type="ARBA" id="ARBA00022839"/>
    </source>
</evidence>
<sequence>MKFFHLSDLHIGLKLINHDLTEDQQHILAQIVTKARERQPDAIVIAGDIYDKAIPSAEAVGLFDEFITQLHQAVPAAEIMLISGNHDSAQRVNVFRHVLASHKIHLIGLPPMEEDEYIPKVTLSDEYGPVNFYLLPFVKPSMVKRITGMDENGNNLSYDAALHALVARETIDQTQRNVLVSHQFYLSIGGSADDVTRSDSEIITVGNIDSINGDILEQFDYAALGHIHKPQKLNGKDCYRYCGTPLACSISEAGQAKGIIEVELAEKNNVKTTVLPLEPLHPVRKLKDTLRNILALPSDDYVSITLTDKEDLDVFDMQDRLREAFPNLLEIQRESQRQVNYQQRITAQDILSPFDLCKNFLEDIDPEEEKLLTEIINDIQQSNGKDKQA</sequence>
<dbReference type="GO" id="GO:0008408">
    <property type="term" value="F:3'-5' exonuclease activity"/>
    <property type="evidence" value="ECO:0007669"/>
    <property type="project" value="InterPro"/>
</dbReference>